<dbReference type="InterPro" id="IPR027417">
    <property type="entry name" value="P-loop_NTPase"/>
</dbReference>
<dbReference type="InterPro" id="IPR045028">
    <property type="entry name" value="DinG/Rad3-like"/>
</dbReference>
<dbReference type="InterPro" id="IPR006555">
    <property type="entry name" value="ATP-dep_Helicase_C"/>
</dbReference>
<name>A0ABU6ZSJ4_9FABA</name>
<dbReference type="Proteomes" id="UP001341840">
    <property type="component" value="Unassembled WGS sequence"/>
</dbReference>
<dbReference type="PANTHER" id="PTHR11472:SF41">
    <property type="entry name" value="ATP-DEPENDENT DNA HELICASE DDX11-RELATED"/>
    <property type="match status" value="1"/>
</dbReference>
<sequence>MDRLEQEVIEHHFSYNAMREKPLELHHRRDHHTAVVTTATSAGLSNAFMRELGLLLCNLVTVVPEGILVFFPSFDYKVKCMKPGNLLGFTRRKHIFREPRNNMDVESFLKEYKDTICALSSMSREENQASHSGAVLLAVVCGKISEGINLSDGMGRCVVMVGMPNASPSDIELLGMIKHIEGFRNSKSIENT</sequence>
<dbReference type="PANTHER" id="PTHR11472">
    <property type="entry name" value="DNA REPAIR DEAD HELICASE RAD3/XP-D SUBFAMILY MEMBER"/>
    <property type="match status" value="1"/>
</dbReference>
<evidence type="ECO:0000259" key="1">
    <source>
        <dbReference type="Pfam" id="PF13307"/>
    </source>
</evidence>
<dbReference type="EMBL" id="JASCZI010273496">
    <property type="protein sequence ID" value="MED6224925.1"/>
    <property type="molecule type" value="Genomic_DNA"/>
</dbReference>
<reference evidence="2 3" key="1">
    <citation type="journal article" date="2023" name="Plants (Basel)">
        <title>Bridging the Gap: Combining Genomics and Transcriptomics Approaches to Understand Stylosanthes scabra, an Orphan Legume from the Brazilian Caatinga.</title>
        <authorList>
            <person name="Ferreira-Neto J.R.C."/>
            <person name="da Silva M.D."/>
            <person name="Binneck E."/>
            <person name="de Melo N.F."/>
            <person name="da Silva R.H."/>
            <person name="de Melo A.L.T.M."/>
            <person name="Pandolfi V."/>
            <person name="Bustamante F.O."/>
            <person name="Brasileiro-Vidal A.C."/>
            <person name="Benko-Iseppon A.M."/>
        </authorList>
    </citation>
    <scope>NUCLEOTIDE SEQUENCE [LARGE SCALE GENOMIC DNA]</scope>
    <source>
        <tissue evidence="2">Leaves</tissue>
    </source>
</reference>
<feature type="domain" description="ATP-dependent helicase C-terminal" evidence="1">
    <location>
        <begin position="57"/>
        <end position="181"/>
    </location>
</feature>
<evidence type="ECO:0000313" key="2">
    <source>
        <dbReference type="EMBL" id="MED6224925.1"/>
    </source>
</evidence>
<proteinExistence type="predicted"/>
<protein>
    <recommendedName>
        <fullName evidence="1">ATP-dependent helicase C-terminal domain-containing protein</fullName>
    </recommendedName>
</protein>
<accession>A0ABU6ZSJ4</accession>
<gene>
    <name evidence="2" type="ORF">PIB30_088915</name>
</gene>
<dbReference type="Gene3D" id="3.40.50.300">
    <property type="entry name" value="P-loop containing nucleotide triphosphate hydrolases"/>
    <property type="match status" value="1"/>
</dbReference>
<evidence type="ECO:0000313" key="3">
    <source>
        <dbReference type="Proteomes" id="UP001341840"/>
    </source>
</evidence>
<organism evidence="2 3">
    <name type="scientific">Stylosanthes scabra</name>
    <dbReference type="NCBI Taxonomy" id="79078"/>
    <lineage>
        <taxon>Eukaryota</taxon>
        <taxon>Viridiplantae</taxon>
        <taxon>Streptophyta</taxon>
        <taxon>Embryophyta</taxon>
        <taxon>Tracheophyta</taxon>
        <taxon>Spermatophyta</taxon>
        <taxon>Magnoliopsida</taxon>
        <taxon>eudicotyledons</taxon>
        <taxon>Gunneridae</taxon>
        <taxon>Pentapetalae</taxon>
        <taxon>rosids</taxon>
        <taxon>fabids</taxon>
        <taxon>Fabales</taxon>
        <taxon>Fabaceae</taxon>
        <taxon>Papilionoideae</taxon>
        <taxon>50 kb inversion clade</taxon>
        <taxon>dalbergioids sensu lato</taxon>
        <taxon>Dalbergieae</taxon>
        <taxon>Pterocarpus clade</taxon>
        <taxon>Stylosanthes</taxon>
    </lineage>
</organism>
<dbReference type="Pfam" id="PF13307">
    <property type="entry name" value="Helicase_C_2"/>
    <property type="match status" value="1"/>
</dbReference>
<keyword evidence="3" id="KW-1185">Reference proteome</keyword>
<comment type="caution">
    <text evidence="2">The sequence shown here is derived from an EMBL/GenBank/DDBJ whole genome shotgun (WGS) entry which is preliminary data.</text>
</comment>